<feature type="coiled-coil region" evidence="5">
    <location>
        <begin position="201"/>
        <end position="228"/>
    </location>
</feature>
<name>A0AAW3T409_9MICO</name>
<feature type="chain" id="PRO_5043643856" evidence="7">
    <location>
        <begin position="33"/>
        <end position="472"/>
    </location>
</feature>
<reference evidence="9 10" key="1">
    <citation type="submission" date="2020-07" db="EMBL/GenBank/DDBJ databases">
        <title>Above-ground endophytic microbial communities from plants in different locations in the United States.</title>
        <authorList>
            <person name="Frank C."/>
        </authorList>
    </citation>
    <scope>NUCLEOTIDE SEQUENCE [LARGE SCALE GENOMIC DNA]</scope>
    <source>
        <strain evidence="9 10">WPL5_2</strain>
    </source>
</reference>
<dbReference type="PANTHER" id="PTHR47359:SF3">
    <property type="entry name" value="NLP_P60 DOMAIN-CONTAINING PROTEIN-RELATED"/>
    <property type="match status" value="1"/>
</dbReference>
<dbReference type="PROSITE" id="PS51935">
    <property type="entry name" value="NLPC_P60"/>
    <property type="match status" value="1"/>
</dbReference>
<keyword evidence="3 9" id="KW-0378">Hydrolase</keyword>
<dbReference type="InterPro" id="IPR051794">
    <property type="entry name" value="PG_Endopeptidase_C40"/>
</dbReference>
<feature type="domain" description="NlpC/P60" evidence="8">
    <location>
        <begin position="342"/>
        <end position="472"/>
    </location>
</feature>
<dbReference type="GO" id="GO:0006508">
    <property type="term" value="P:proteolysis"/>
    <property type="evidence" value="ECO:0007669"/>
    <property type="project" value="UniProtKB-KW"/>
</dbReference>
<evidence type="ECO:0000256" key="3">
    <source>
        <dbReference type="ARBA" id="ARBA00022801"/>
    </source>
</evidence>
<dbReference type="GO" id="GO:0008234">
    <property type="term" value="F:cysteine-type peptidase activity"/>
    <property type="evidence" value="ECO:0007669"/>
    <property type="project" value="UniProtKB-KW"/>
</dbReference>
<keyword evidence="4" id="KW-0788">Thiol protease</keyword>
<evidence type="ECO:0000256" key="2">
    <source>
        <dbReference type="ARBA" id="ARBA00022670"/>
    </source>
</evidence>
<evidence type="ECO:0000256" key="1">
    <source>
        <dbReference type="ARBA" id="ARBA00007074"/>
    </source>
</evidence>
<dbReference type="InterPro" id="IPR038765">
    <property type="entry name" value="Papain-like_cys_pep_sf"/>
</dbReference>
<gene>
    <name evidence="9" type="ORF">FHW23_000657</name>
</gene>
<dbReference type="AlphaFoldDB" id="A0AAW3T409"/>
<evidence type="ECO:0000256" key="7">
    <source>
        <dbReference type="SAM" id="SignalP"/>
    </source>
</evidence>
<dbReference type="InterPro" id="IPR000064">
    <property type="entry name" value="NLP_P60_dom"/>
</dbReference>
<feature type="signal peptide" evidence="7">
    <location>
        <begin position="1"/>
        <end position="32"/>
    </location>
</feature>
<dbReference type="Gene3D" id="3.90.1720.10">
    <property type="entry name" value="endopeptidase domain like (from Nostoc punctiforme)"/>
    <property type="match status" value="1"/>
</dbReference>
<dbReference type="EMBL" id="JACGXP010000001">
    <property type="protein sequence ID" value="MBA8989425.1"/>
    <property type="molecule type" value="Genomic_DNA"/>
</dbReference>
<evidence type="ECO:0000256" key="5">
    <source>
        <dbReference type="SAM" id="Coils"/>
    </source>
</evidence>
<keyword evidence="7" id="KW-0732">Signal</keyword>
<keyword evidence="5" id="KW-0175">Coiled coil</keyword>
<organism evidence="9 10">
    <name type="scientific">Curtobacterium pusillum</name>
    <dbReference type="NCBI Taxonomy" id="69373"/>
    <lineage>
        <taxon>Bacteria</taxon>
        <taxon>Bacillati</taxon>
        <taxon>Actinomycetota</taxon>
        <taxon>Actinomycetes</taxon>
        <taxon>Micrococcales</taxon>
        <taxon>Microbacteriaceae</taxon>
        <taxon>Curtobacterium</taxon>
    </lineage>
</organism>
<dbReference type="Proteomes" id="UP000590225">
    <property type="component" value="Unassembled WGS sequence"/>
</dbReference>
<dbReference type="SUPFAM" id="SSF54001">
    <property type="entry name" value="Cysteine proteinases"/>
    <property type="match status" value="1"/>
</dbReference>
<dbReference type="Pfam" id="PF00877">
    <property type="entry name" value="NLPC_P60"/>
    <property type="match status" value="1"/>
</dbReference>
<dbReference type="RefSeq" id="WP_182515135.1">
    <property type="nucleotide sequence ID" value="NZ_JACGXP010000001.1"/>
</dbReference>
<keyword evidence="2" id="KW-0645">Protease</keyword>
<evidence type="ECO:0000313" key="9">
    <source>
        <dbReference type="EMBL" id="MBA8989425.1"/>
    </source>
</evidence>
<comment type="similarity">
    <text evidence="1">Belongs to the peptidase C40 family.</text>
</comment>
<evidence type="ECO:0000313" key="10">
    <source>
        <dbReference type="Proteomes" id="UP000590225"/>
    </source>
</evidence>
<protein>
    <submittedName>
        <fullName evidence="9">Cell wall-associated NlpC family hydrolase</fullName>
    </submittedName>
</protein>
<accession>A0AAW3T409</accession>
<evidence type="ECO:0000256" key="4">
    <source>
        <dbReference type="ARBA" id="ARBA00022807"/>
    </source>
</evidence>
<evidence type="ECO:0000256" key="6">
    <source>
        <dbReference type="SAM" id="MobiDB-lite"/>
    </source>
</evidence>
<proteinExistence type="inferred from homology"/>
<feature type="coiled-coil region" evidence="5">
    <location>
        <begin position="49"/>
        <end position="118"/>
    </location>
</feature>
<comment type="caution">
    <text evidence="9">The sequence shown here is derived from an EMBL/GenBank/DDBJ whole genome shotgun (WGS) entry which is preliminary data.</text>
</comment>
<dbReference type="PANTHER" id="PTHR47359">
    <property type="entry name" value="PEPTIDOGLYCAN DL-ENDOPEPTIDASE CWLO"/>
    <property type="match status" value="1"/>
</dbReference>
<evidence type="ECO:0000259" key="8">
    <source>
        <dbReference type="PROSITE" id="PS51935"/>
    </source>
</evidence>
<feature type="region of interest" description="Disordered" evidence="6">
    <location>
        <begin position="249"/>
        <end position="344"/>
    </location>
</feature>
<sequence length="472" mass="48363">MKQSARTLSCGIAVMAVLGIGLSVVIAGPAQAAPSAPSWDDVRAAKADTAQAQSTVDELSSRLQTLQDAADRAQVTELQAGQTYALASSQQQDAQATLDDLSAQAKRAKSKADDSAQQVAGLVVELSRTGGGDLSTTMLIDAQDSKDLLYRVGTMSHLSERSATVLAEAQADQNTVDAIAAQQSSATKALAKATEATKRALDDANATAASAQARVQKEQDQQDEVLQQLAYLKGTSVATETAYWNAQQAEQAEAELASKTSTTGSDDGTSGTTSPTKSSSGGGASTTPSKPSASTPAKSSTPSTAAKPSTPSTPAKAPTPSTPAKSSTPVTTPTTPTAPSTPSKAAGAIAYARAQIGEPYVFGGAGPDQWDCSGLVMMAYSSQGIATGGHNVVWQYNHFQSIGRLVPLSQRQPGDILFYSSNGTASGGYHDSIYTGNGMMVEAAKPGVGVVERAVWTPSQLLPYVARPSGSL</sequence>